<keyword evidence="5 7" id="KW-0408">Iron</keyword>
<evidence type="ECO:0000313" key="10">
    <source>
        <dbReference type="Proteomes" id="UP000032066"/>
    </source>
</evidence>
<evidence type="ECO:0000256" key="3">
    <source>
        <dbReference type="ARBA" id="ARBA00022723"/>
    </source>
</evidence>
<evidence type="ECO:0000256" key="8">
    <source>
        <dbReference type="RuleBase" id="RU000461"/>
    </source>
</evidence>
<dbReference type="SUPFAM" id="SSF48264">
    <property type="entry name" value="Cytochrome P450"/>
    <property type="match status" value="1"/>
</dbReference>
<comment type="caution">
    <text evidence="9">The sequence shown here is derived from an EMBL/GenBank/DDBJ whole genome shotgun (WGS) entry which is preliminary data.</text>
</comment>
<dbReference type="GO" id="GO:0020037">
    <property type="term" value="F:heme binding"/>
    <property type="evidence" value="ECO:0007669"/>
    <property type="project" value="InterPro"/>
</dbReference>
<dbReference type="PANTHER" id="PTHR24291">
    <property type="entry name" value="CYTOCHROME P450 FAMILY 4"/>
    <property type="match status" value="1"/>
</dbReference>
<keyword evidence="4 8" id="KW-0560">Oxidoreductase</keyword>
<comment type="similarity">
    <text evidence="1 8">Belongs to the cytochrome P450 family.</text>
</comment>
<accession>A0A0D0N9Z5</accession>
<dbReference type="InterPro" id="IPR036396">
    <property type="entry name" value="Cyt_P450_sf"/>
</dbReference>
<keyword evidence="3 7" id="KW-0479">Metal-binding</keyword>
<keyword evidence="10" id="KW-1185">Reference proteome</keyword>
<protein>
    <submittedName>
        <fullName evidence="9">Cytochrome P450</fullName>
    </submittedName>
</protein>
<evidence type="ECO:0000313" key="9">
    <source>
        <dbReference type="EMBL" id="KIQ65055.1"/>
    </source>
</evidence>
<dbReference type="InterPro" id="IPR050196">
    <property type="entry name" value="Cytochrome_P450_Monoox"/>
</dbReference>
<dbReference type="InterPro" id="IPR001128">
    <property type="entry name" value="Cyt_P450"/>
</dbReference>
<name>A0A0D0N9Z5_KITGR</name>
<dbReference type="InterPro" id="IPR002401">
    <property type="entry name" value="Cyt_P450_E_grp-I"/>
</dbReference>
<dbReference type="PANTHER" id="PTHR24291:SF50">
    <property type="entry name" value="BIFUNCTIONAL ALBAFLAVENONE MONOOXYGENASE_TERPENE SYNTHASE"/>
    <property type="match status" value="1"/>
</dbReference>
<keyword evidence="2 7" id="KW-0349">Heme</keyword>
<dbReference type="CDD" id="cd20620">
    <property type="entry name" value="CYP132-like"/>
    <property type="match status" value="1"/>
</dbReference>
<gene>
    <name evidence="9" type="ORF">TR51_13475</name>
</gene>
<dbReference type="Gene3D" id="1.10.630.10">
    <property type="entry name" value="Cytochrome P450"/>
    <property type="match status" value="1"/>
</dbReference>
<dbReference type="Pfam" id="PF00067">
    <property type="entry name" value="p450"/>
    <property type="match status" value="1"/>
</dbReference>
<dbReference type="GO" id="GO:0016705">
    <property type="term" value="F:oxidoreductase activity, acting on paired donors, with incorporation or reduction of molecular oxygen"/>
    <property type="evidence" value="ECO:0007669"/>
    <property type="project" value="InterPro"/>
</dbReference>
<dbReference type="Proteomes" id="UP000032066">
    <property type="component" value="Unassembled WGS sequence"/>
</dbReference>
<evidence type="ECO:0000256" key="4">
    <source>
        <dbReference type="ARBA" id="ARBA00023002"/>
    </source>
</evidence>
<dbReference type="InterPro" id="IPR017972">
    <property type="entry name" value="Cyt_P450_CS"/>
</dbReference>
<evidence type="ECO:0000256" key="6">
    <source>
        <dbReference type="ARBA" id="ARBA00023033"/>
    </source>
</evidence>
<comment type="cofactor">
    <cofactor evidence="7">
        <name>heme</name>
        <dbReference type="ChEBI" id="CHEBI:30413"/>
    </cofactor>
</comment>
<evidence type="ECO:0000256" key="1">
    <source>
        <dbReference type="ARBA" id="ARBA00010617"/>
    </source>
</evidence>
<dbReference type="GO" id="GO:0005506">
    <property type="term" value="F:iron ion binding"/>
    <property type="evidence" value="ECO:0007669"/>
    <property type="project" value="InterPro"/>
</dbReference>
<dbReference type="PATRIC" id="fig|2064.6.peg.2897"/>
<dbReference type="PROSITE" id="PS00086">
    <property type="entry name" value="CYTOCHROME_P450"/>
    <property type="match status" value="1"/>
</dbReference>
<evidence type="ECO:0000256" key="7">
    <source>
        <dbReference type="PIRSR" id="PIRSR602401-1"/>
    </source>
</evidence>
<dbReference type="OrthoDB" id="4746309at2"/>
<reference evidence="9 10" key="1">
    <citation type="submission" date="2015-02" db="EMBL/GenBank/DDBJ databases">
        <title>Draft genome sequence of Kitasatospora griseola MF730-N6, a bafilomycin, terpentecin and satosporin producer.</title>
        <authorList>
            <person name="Arens J.C."/>
            <person name="Haltli B."/>
            <person name="Kerr R.G."/>
        </authorList>
    </citation>
    <scope>NUCLEOTIDE SEQUENCE [LARGE SCALE GENOMIC DNA]</scope>
    <source>
        <strain evidence="9 10">MF730-N6</strain>
    </source>
</reference>
<sequence>MTATTRVPGPAGLPLIGSLLDLRRSSLATYLAAQRDHGDVLRITAGPPGLRAEIYLVASPEGVQQVLATESANFRKDNVFYSEIRESFGNGLLTAQDEDYLRQRRLVQPLFTRRRVDQYADAIGVEAESLVERWAAAPDGTVDAAEEMSRFALRTVARILFGQDVEQAVETVHDAFPVLGAFVRSRGFSPVRLPREWPLPGHRKALEAERTLYAVCDGIIERRAAEGVTEERDGEDLLGLLARARDEDGNQLDATELREQVLIFLLAGHETTATSLTFALHLLGKHPEQQRRAHQEVVELLADGRRPTAADYPKLPYLTQVLKEAMRLFPAAPSIGRRAVKSTVVGGVEIPGGADVLVAPYVTHRHPDHWEDPERFDPDRFTPEREAARHRYAWFPFGGGPRACIGQHFSMLESVLALAVLLREFEITAVDLDVPLGQGITLEVRGPARVKLTHRQEL</sequence>
<feature type="binding site" description="axial binding residue" evidence="7">
    <location>
        <position position="404"/>
    </location>
    <ligand>
        <name>heme</name>
        <dbReference type="ChEBI" id="CHEBI:30413"/>
    </ligand>
    <ligandPart>
        <name>Fe</name>
        <dbReference type="ChEBI" id="CHEBI:18248"/>
    </ligandPart>
</feature>
<evidence type="ECO:0000256" key="2">
    <source>
        <dbReference type="ARBA" id="ARBA00022617"/>
    </source>
</evidence>
<dbReference type="RefSeq" id="WP_043911067.1">
    <property type="nucleotide sequence ID" value="NZ_JXZB01000002.1"/>
</dbReference>
<organism evidence="9 10">
    <name type="scientific">Kitasatospora griseola</name>
    <name type="common">Streptomyces griseolosporeus</name>
    <dbReference type="NCBI Taxonomy" id="2064"/>
    <lineage>
        <taxon>Bacteria</taxon>
        <taxon>Bacillati</taxon>
        <taxon>Actinomycetota</taxon>
        <taxon>Actinomycetes</taxon>
        <taxon>Kitasatosporales</taxon>
        <taxon>Streptomycetaceae</taxon>
        <taxon>Kitasatospora</taxon>
    </lineage>
</organism>
<evidence type="ECO:0000256" key="5">
    <source>
        <dbReference type="ARBA" id="ARBA00023004"/>
    </source>
</evidence>
<dbReference type="EMBL" id="JXZB01000002">
    <property type="protein sequence ID" value="KIQ65055.1"/>
    <property type="molecule type" value="Genomic_DNA"/>
</dbReference>
<dbReference type="PRINTS" id="PR00385">
    <property type="entry name" value="P450"/>
</dbReference>
<dbReference type="GO" id="GO:0004497">
    <property type="term" value="F:monooxygenase activity"/>
    <property type="evidence" value="ECO:0007669"/>
    <property type="project" value="UniProtKB-KW"/>
</dbReference>
<dbReference type="AlphaFoldDB" id="A0A0D0N9Z5"/>
<dbReference type="PRINTS" id="PR00463">
    <property type="entry name" value="EP450I"/>
</dbReference>
<proteinExistence type="inferred from homology"/>
<dbReference type="STRING" id="2064.TR51_13475"/>
<keyword evidence="6 8" id="KW-0503">Monooxygenase</keyword>